<sequence length="485" mass="52886">MSKEATRRGTGRVFDQQIRSTLPGSKTDMVFFVLGGIGSLWFTILLLENSLSWSWLLLLIIPFWVVSAYLTLPRLHRILTSIYVPDYFFGRSRTSEGMLGDPVNLAAEGTAAQIHQAMTNAGWTLADDVTLASSWRIVVASVFRRSYPEAPVSPLFLFGRKQDLSYQQEVEGNPSQRHHVRFWRCPDEWLLPGGRRVGWIAAGSFDTAVGLSFFTLQVTHRIDANIDVERDHIVESLCSANEGLNVDVIEDFSTGYHHRNGGGDRIHTDGDLPVLCLNEVEAPPASDPNTPKQVARASRGFATPDGPSAEPDPDPAPAAGTLVSGAAVERPWEIKVALGMLICSLAAQVFSLIRAILAGDPTPVTVTGTADLIVPERWIPVTLIAIAAGIIVMAGLTVLTYVGYQMPRVLLMAALSGMLFVKLLDGTMPDPGQITVHLLINGVNLIALLTLSSETVRNWSRRGRPTWKDIAGLMNYHSAEDTTPA</sequence>
<feature type="transmembrane region" description="Helical" evidence="2">
    <location>
        <begin position="336"/>
        <end position="358"/>
    </location>
</feature>
<protein>
    <submittedName>
        <fullName evidence="4">LssY C-terminal domain-containing protein</fullName>
    </submittedName>
</protein>
<keyword evidence="2" id="KW-1133">Transmembrane helix</keyword>
<keyword evidence="5" id="KW-1185">Reference proteome</keyword>
<dbReference type="InterPro" id="IPR025902">
    <property type="entry name" value="LssY-like-C_dom"/>
</dbReference>
<feature type="transmembrane region" description="Helical" evidence="2">
    <location>
        <begin position="434"/>
        <end position="452"/>
    </location>
</feature>
<keyword evidence="2" id="KW-0472">Membrane</keyword>
<dbReference type="RefSeq" id="WP_236117636.1">
    <property type="nucleotide sequence ID" value="NZ_JAKGSI010000001.1"/>
</dbReference>
<keyword evidence="2" id="KW-0812">Transmembrane</keyword>
<reference evidence="4" key="1">
    <citation type="submission" date="2022-01" db="EMBL/GenBank/DDBJ databases">
        <title>Corynebacterium sp. nov isolated from isolated from the feces of the greater white-fronted geese (Anser albifrons) at Poyang Lake, PR China.</title>
        <authorList>
            <person name="Liu Q."/>
        </authorList>
    </citation>
    <scope>NUCLEOTIDE SEQUENCE</scope>
    <source>
        <strain evidence="4">JCM 32435</strain>
    </source>
</reference>
<evidence type="ECO:0000256" key="1">
    <source>
        <dbReference type="SAM" id="MobiDB-lite"/>
    </source>
</evidence>
<evidence type="ECO:0000259" key="3">
    <source>
        <dbReference type="Pfam" id="PF14067"/>
    </source>
</evidence>
<accession>A0A9X1U6M3</accession>
<evidence type="ECO:0000256" key="2">
    <source>
        <dbReference type="SAM" id="Phobius"/>
    </source>
</evidence>
<evidence type="ECO:0000313" key="4">
    <source>
        <dbReference type="EMBL" id="MCF4005842.1"/>
    </source>
</evidence>
<organism evidence="4 5">
    <name type="scientific">Corynebacterium uropygiale</name>
    <dbReference type="NCBI Taxonomy" id="1775911"/>
    <lineage>
        <taxon>Bacteria</taxon>
        <taxon>Bacillati</taxon>
        <taxon>Actinomycetota</taxon>
        <taxon>Actinomycetes</taxon>
        <taxon>Mycobacteriales</taxon>
        <taxon>Corynebacteriaceae</taxon>
        <taxon>Corynebacterium</taxon>
    </lineage>
</organism>
<feature type="transmembrane region" description="Helical" evidence="2">
    <location>
        <begin position="29"/>
        <end position="47"/>
    </location>
</feature>
<feature type="domain" description="LssY-like C-terminal" evidence="3">
    <location>
        <begin position="83"/>
        <end position="272"/>
    </location>
</feature>
<name>A0A9X1U6M3_9CORY</name>
<gene>
    <name evidence="4" type="ORF">L1O03_01440</name>
</gene>
<feature type="transmembrane region" description="Helical" evidence="2">
    <location>
        <begin position="378"/>
        <end position="402"/>
    </location>
</feature>
<comment type="caution">
    <text evidence="4">The sequence shown here is derived from an EMBL/GenBank/DDBJ whole genome shotgun (WGS) entry which is preliminary data.</text>
</comment>
<proteinExistence type="predicted"/>
<dbReference type="AlphaFoldDB" id="A0A9X1U6M3"/>
<feature type="transmembrane region" description="Helical" evidence="2">
    <location>
        <begin position="53"/>
        <end position="72"/>
    </location>
</feature>
<dbReference type="EMBL" id="JAKGSI010000001">
    <property type="protein sequence ID" value="MCF4005842.1"/>
    <property type="molecule type" value="Genomic_DNA"/>
</dbReference>
<feature type="transmembrane region" description="Helical" evidence="2">
    <location>
        <begin position="409"/>
        <end position="428"/>
    </location>
</feature>
<dbReference type="Pfam" id="PF14067">
    <property type="entry name" value="LssY_C"/>
    <property type="match status" value="1"/>
</dbReference>
<evidence type="ECO:0000313" key="5">
    <source>
        <dbReference type="Proteomes" id="UP001139336"/>
    </source>
</evidence>
<dbReference type="Proteomes" id="UP001139336">
    <property type="component" value="Unassembled WGS sequence"/>
</dbReference>
<feature type="region of interest" description="Disordered" evidence="1">
    <location>
        <begin position="281"/>
        <end position="319"/>
    </location>
</feature>